<dbReference type="SUPFAM" id="SSF57850">
    <property type="entry name" value="RING/U-box"/>
    <property type="match status" value="1"/>
</dbReference>
<keyword evidence="2 4" id="KW-0863">Zinc-finger</keyword>
<evidence type="ECO:0000256" key="2">
    <source>
        <dbReference type="ARBA" id="ARBA00022771"/>
    </source>
</evidence>
<evidence type="ECO:0000313" key="8">
    <source>
        <dbReference type="Proteomes" id="UP000828390"/>
    </source>
</evidence>
<dbReference type="InterPro" id="IPR001841">
    <property type="entry name" value="Znf_RING"/>
</dbReference>
<dbReference type="SMART" id="SM00184">
    <property type="entry name" value="RING"/>
    <property type="match status" value="1"/>
</dbReference>
<keyword evidence="1" id="KW-0479">Metal-binding</keyword>
<dbReference type="GO" id="GO:0008270">
    <property type="term" value="F:zinc ion binding"/>
    <property type="evidence" value="ECO:0007669"/>
    <property type="project" value="UniProtKB-KW"/>
</dbReference>
<keyword evidence="3" id="KW-0862">Zinc</keyword>
<evidence type="ECO:0000256" key="3">
    <source>
        <dbReference type="ARBA" id="ARBA00022833"/>
    </source>
</evidence>
<dbReference type="Proteomes" id="UP000828390">
    <property type="component" value="Unassembled WGS sequence"/>
</dbReference>
<dbReference type="PANTHER" id="PTHR45798:SF97">
    <property type="entry name" value="ALCOHOL-SENSITIVE RING FINGER PROTEIN 1"/>
    <property type="match status" value="1"/>
</dbReference>
<protein>
    <recommendedName>
        <fullName evidence="6">RING-type domain-containing protein</fullName>
    </recommendedName>
</protein>
<dbReference type="InterPro" id="IPR052788">
    <property type="entry name" value="RING-type_E3_ligase_ATL"/>
</dbReference>
<evidence type="ECO:0000256" key="1">
    <source>
        <dbReference type="ARBA" id="ARBA00022723"/>
    </source>
</evidence>
<keyword evidence="5" id="KW-1133">Transmembrane helix</keyword>
<evidence type="ECO:0000256" key="5">
    <source>
        <dbReference type="SAM" id="Phobius"/>
    </source>
</evidence>
<dbReference type="EMBL" id="JAIWYP010000008">
    <property type="protein sequence ID" value="KAH3785647.1"/>
    <property type="molecule type" value="Genomic_DNA"/>
</dbReference>
<keyword evidence="5" id="KW-0812">Transmembrane</keyword>
<dbReference type="Pfam" id="PF13639">
    <property type="entry name" value="zf-RING_2"/>
    <property type="match status" value="1"/>
</dbReference>
<dbReference type="OrthoDB" id="290834at2759"/>
<reference evidence="7" key="2">
    <citation type="submission" date="2020-11" db="EMBL/GenBank/DDBJ databases">
        <authorList>
            <person name="McCartney M.A."/>
            <person name="Auch B."/>
            <person name="Kono T."/>
            <person name="Mallez S."/>
            <person name="Becker A."/>
            <person name="Gohl D.M."/>
            <person name="Silverstein K.A.T."/>
            <person name="Koren S."/>
            <person name="Bechman K.B."/>
            <person name="Herman A."/>
            <person name="Abrahante J.E."/>
            <person name="Garbe J."/>
        </authorList>
    </citation>
    <scope>NUCLEOTIDE SEQUENCE</scope>
    <source>
        <strain evidence="7">Duluth1</strain>
        <tissue evidence="7">Whole animal</tissue>
    </source>
</reference>
<dbReference type="AlphaFoldDB" id="A0A9D4IUW0"/>
<dbReference type="InterPro" id="IPR013083">
    <property type="entry name" value="Znf_RING/FYVE/PHD"/>
</dbReference>
<gene>
    <name evidence="7" type="ORF">DPMN_163741</name>
</gene>
<dbReference type="PANTHER" id="PTHR45798">
    <property type="entry name" value="RING-H2 FINGER PROTEIN ATL61-RELATED-RELATED"/>
    <property type="match status" value="1"/>
</dbReference>
<dbReference type="CDD" id="cd16469">
    <property type="entry name" value="RING-H2_RNF24-like"/>
    <property type="match status" value="1"/>
</dbReference>
<feature type="transmembrane region" description="Helical" evidence="5">
    <location>
        <begin position="12"/>
        <end position="30"/>
    </location>
</feature>
<organism evidence="7 8">
    <name type="scientific">Dreissena polymorpha</name>
    <name type="common">Zebra mussel</name>
    <name type="synonym">Mytilus polymorpha</name>
    <dbReference type="NCBI Taxonomy" id="45954"/>
    <lineage>
        <taxon>Eukaryota</taxon>
        <taxon>Metazoa</taxon>
        <taxon>Spiralia</taxon>
        <taxon>Lophotrochozoa</taxon>
        <taxon>Mollusca</taxon>
        <taxon>Bivalvia</taxon>
        <taxon>Autobranchia</taxon>
        <taxon>Heteroconchia</taxon>
        <taxon>Euheterodonta</taxon>
        <taxon>Imparidentia</taxon>
        <taxon>Neoheterodontei</taxon>
        <taxon>Myida</taxon>
        <taxon>Dreissenoidea</taxon>
        <taxon>Dreissenidae</taxon>
        <taxon>Dreissena</taxon>
    </lineage>
</organism>
<keyword evidence="8" id="KW-1185">Reference proteome</keyword>
<keyword evidence="5" id="KW-0472">Membrane</keyword>
<dbReference type="Gene3D" id="3.30.40.10">
    <property type="entry name" value="Zinc/RING finger domain, C3HC4 (zinc finger)"/>
    <property type="match status" value="1"/>
</dbReference>
<evidence type="ECO:0000259" key="6">
    <source>
        <dbReference type="PROSITE" id="PS50089"/>
    </source>
</evidence>
<proteinExistence type="predicted"/>
<name>A0A9D4IUW0_DREPO</name>
<reference evidence="7" key="1">
    <citation type="journal article" date="2019" name="bioRxiv">
        <title>The Genome of the Zebra Mussel, Dreissena polymorpha: A Resource for Invasive Species Research.</title>
        <authorList>
            <person name="McCartney M.A."/>
            <person name="Auch B."/>
            <person name="Kono T."/>
            <person name="Mallez S."/>
            <person name="Zhang Y."/>
            <person name="Obille A."/>
            <person name="Becker A."/>
            <person name="Abrahante J.E."/>
            <person name="Garbe J."/>
            <person name="Badalamenti J.P."/>
            <person name="Herman A."/>
            <person name="Mangelson H."/>
            <person name="Liachko I."/>
            <person name="Sullivan S."/>
            <person name="Sone E.D."/>
            <person name="Koren S."/>
            <person name="Silverstein K.A.T."/>
            <person name="Beckman K.B."/>
            <person name="Gohl D.M."/>
        </authorList>
    </citation>
    <scope>NUCLEOTIDE SEQUENCE</scope>
    <source>
        <strain evidence="7">Duluth1</strain>
        <tissue evidence="7">Whole animal</tissue>
    </source>
</reference>
<sequence length="146" mass="16384">MDFPGKISLPLFGIGLFMVMISLALCCYMWKLKRGALKERGYKNIAFSPKKKNIRNDTCPVCLDEFKVKENIAICSCQHQFHFNCLVKWLHHKNSCPMCTAPVRKVTHQAMTPSARVVPVESSSLFVAVQVPTSGVNINNNNLDAI</sequence>
<accession>A0A9D4IUW0</accession>
<dbReference type="PROSITE" id="PS50089">
    <property type="entry name" value="ZF_RING_2"/>
    <property type="match status" value="1"/>
</dbReference>
<comment type="caution">
    <text evidence="7">The sequence shown here is derived from an EMBL/GenBank/DDBJ whole genome shotgun (WGS) entry which is preliminary data.</text>
</comment>
<evidence type="ECO:0000313" key="7">
    <source>
        <dbReference type="EMBL" id="KAH3785647.1"/>
    </source>
</evidence>
<feature type="domain" description="RING-type" evidence="6">
    <location>
        <begin position="59"/>
        <end position="100"/>
    </location>
</feature>
<evidence type="ECO:0000256" key="4">
    <source>
        <dbReference type="PROSITE-ProRule" id="PRU00175"/>
    </source>
</evidence>